<evidence type="ECO:0000256" key="11">
    <source>
        <dbReference type="ARBA" id="ARBA00023170"/>
    </source>
</evidence>
<comment type="caution">
    <text evidence="15">The sequence shown here is derived from an EMBL/GenBank/DDBJ whole genome shotgun (WGS) entry which is preliminary data.</text>
</comment>
<dbReference type="InterPro" id="IPR000014">
    <property type="entry name" value="PAS"/>
</dbReference>
<dbReference type="CDD" id="cd00075">
    <property type="entry name" value="HATPase"/>
    <property type="match status" value="1"/>
</dbReference>
<dbReference type="PANTHER" id="PTHR42878:SF15">
    <property type="entry name" value="BACTERIOPHYTOCHROME"/>
    <property type="match status" value="1"/>
</dbReference>
<evidence type="ECO:0000256" key="3">
    <source>
        <dbReference type="ARBA" id="ARBA00011738"/>
    </source>
</evidence>
<dbReference type="Proteomes" id="UP000658278">
    <property type="component" value="Unassembled WGS sequence"/>
</dbReference>
<evidence type="ECO:0000256" key="10">
    <source>
        <dbReference type="ARBA" id="ARBA00023136"/>
    </source>
</evidence>
<evidence type="ECO:0000256" key="4">
    <source>
        <dbReference type="ARBA" id="ARBA00012438"/>
    </source>
</evidence>
<dbReference type="Pfam" id="PF08446">
    <property type="entry name" value="PAS_2"/>
    <property type="match status" value="1"/>
</dbReference>
<dbReference type="CDD" id="cd00130">
    <property type="entry name" value="PAS"/>
    <property type="match status" value="1"/>
</dbReference>
<evidence type="ECO:0000256" key="1">
    <source>
        <dbReference type="ARBA" id="ARBA00000085"/>
    </source>
</evidence>
<evidence type="ECO:0000256" key="7">
    <source>
        <dbReference type="ARBA" id="ARBA00022679"/>
    </source>
</evidence>
<dbReference type="InterPro" id="IPR043150">
    <property type="entry name" value="Phytochrome_PHY_sf"/>
</dbReference>
<keyword evidence="10" id="KW-0472">Membrane</keyword>
<dbReference type="InterPro" id="IPR001294">
    <property type="entry name" value="Phytochrome"/>
</dbReference>
<dbReference type="SMART" id="SM00387">
    <property type="entry name" value="HATPase_c"/>
    <property type="match status" value="1"/>
</dbReference>
<organism evidence="15 16">
    <name type="scientific">Haloferula rosea</name>
    <dbReference type="NCBI Taxonomy" id="490093"/>
    <lineage>
        <taxon>Bacteria</taxon>
        <taxon>Pseudomonadati</taxon>
        <taxon>Verrucomicrobiota</taxon>
        <taxon>Verrucomicrobiia</taxon>
        <taxon>Verrucomicrobiales</taxon>
        <taxon>Verrucomicrobiaceae</taxon>
        <taxon>Haloferula</taxon>
    </lineage>
</organism>
<dbReference type="InterPro" id="IPR013515">
    <property type="entry name" value="Phytochrome_cen-reg"/>
</dbReference>
<dbReference type="GO" id="GO:0016020">
    <property type="term" value="C:membrane"/>
    <property type="evidence" value="ECO:0007669"/>
    <property type="project" value="UniProtKB-SubCell"/>
</dbReference>
<dbReference type="Gene3D" id="3.30.450.270">
    <property type="match status" value="1"/>
</dbReference>
<evidence type="ECO:0000259" key="14">
    <source>
        <dbReference type="PROSITE" id="PS50112"/>
    </source>
</evidence>
<feature type="domain" description="Phytochrome chromophore attachment site" evidence="12">
    <location>
        <begin position="150"/>
        <end position="308"/>
    </location>
</feature>
<evidence type="ECO:0000256" key="5">
    <source>
        <dbReference type="ARBA" id="ARBA00022543"/>
    </source>
</evidence>
<feature type="domain" description="Histidine kinase" evidence="13">
    <location>
        <begin position="523"/>
        <end position="741"/>
    </location>
</feature>
<dbReference type="PRINTS" id="PR01033">
    <property type="entry name" value="PHYTOCHROME"/>
</dbReference>
<evidence type="ECO:0000256" key="2">
    <source>
        <dbReference type="ARBA" id="ARBA00006402"/>
    </source>
</evidence>
<dbReference type="Pfam" id="PF00360">
    <property type="entry name" value="PHY"/>
    <property type="match status" value="1"/>
</dbReference>
<dbReference type="SUPFAM" id="SSF55874">
    <property type="entry name" value="ATPase domain of HSP90 chaperone/DNA topoisomerase II/histidine kinase"/>
    <property type="match status" value="1"/>
</dbReference>
<dbReference type="GO" id="GO:0000156">
    <property type="term" value="F:phosphorelay response regulator activity"/>
    <property type="evidence" value="ECO:0007669"/>
    <property type="project" value="TreeGrafter"/>
</dbReference>
<evidence type="ECO:0000256" key="6">
    <source>
        <dbReference type="ARBA" id="ARBA00022606"/>
    </source>
</evidence>
<feature type="domain" description="PAS" evidence="14">
    <location>
        <begin position="28"/>
        <end position="84"/>
    </location>
</feature>
<evidence type="ECO:0000256" key="8">
    <source>
        <dbReference type="ARBA" id="ARBA00022777"/>
    </source>
</evidence>
<dbReference type="InterPro" id="IPR029016">
    <property type="entry name" value="GAF-like_dom_sf"/>
</dbReference>
<dbReference type="InterPro" id="IPR036097">
    <property type="entry name" value="HisK_dim/P_sf"/>
</dbReference>
<dbReference type="InterPro" id="IPR003594">
    <property type="entry name" value="HATPase_dom"/>
</dbReference>
<protein>
    <recommendedName>
        <fullName evidence="4">histidine kinase</fullName>
        <ecNumber evidence="4">2.7.13.3</ecNumber>
    </recommendedName>
</protein>
<dbReference type="Gene3D" id="3.30.450.20">
    <property type="entry name" value="PAS domain"/>
    <property type="match status" value="1"/>
</dbReference>
<reference evidence="15" key="1">
    <citation type="submission" date="2021-01" db="EMBL/GenBank/DDBJ databases">
        <title>Modified the classification status of verrucomicrobia.</title>
        <authorList>
            <person name="Feng X."/>
        </authorList>
    </citation>
    <scope>NUCLEOTIDE SEQUENCE</scope>
    <source>
        <strain evidence="15">KCTC 22201</strain>
    </source>
</reference>
<keyword evidence="5" id="KW-0600">Photoreceptor protein</keyword>
<sequence length="743" mass="81880">MNDNDALIDRCASEPIATPGLVQSHGFLFVVSAKTLEIEQVSTNILQLFGCSPDEVIGKPLPDLLEESSRHYAGEVIRRAAYTYINPFSMTVMDSAGRTVTCNAIAHSIDDESTILELEPVALDKQRERGLDGYFQMVETSLASTSELDSVVEIAATMADQVKEFTGFDRVMVYRFAPDLHGEVIGEALEPGMEPFLNLHYPASDIPAQARALYLKNLVRLLYDVDADTVGLHPVQHPRYPAGLPMGKAVLRSLSPVHLQYLRNMGVCSTLTISLIVDGALWGLIACHHREPHFVPYEVRATSSFYGVMMSAQLARAERMNREKAVGAAHRGVAQLLQRLDERKSLGGQIVGELVGLCRLFEADGCAFVEDGAVSAYGACPEDALVTEVVAGLSKREPERVLVTAASFEEVPEMKGSVGEGAGLVAIPFATDTWLLLFKTEQSQSVIWGGDPSDKVAVDSTGQLTPRASFAQWKQEISGQSLPWPVHTDQVVDELMSGLSGFLVANTRYLEGLNEELEQFAGVIAHEVKSQLQSPTMALAMLREVEAVRSDRTLFEMATIGSDALETLSEFTTEMLNFSRINDPDDEQEDVDVEGLVHGLVQQIEQSMPGRNQRIKFKVHEIPRIKVSRHVLRHLLSNLIRNAVIHGPKEHPRELLVEIGCEESDGPLVLFVRDNGRGISEESHARIFDYFYRGHGARKRQGTGIGLGFVRKLLDRNGGRIWVESVPDQGATFRFILNQEPGV</sequence>
<dbReference type="GO" id="GO:0009584">
    <property type="term" value="P:detection of visible light"/>
    <property type="evidence" value="ECO:0007669"/>
    <property type="project" value="InterPro"/>
</dbReference>
<dbReference type="SUPFAM" id="SSF47384">
    <property type="entry name" value="Homodimeric domain of signal transducing histidine kinase"/>
    <property type="match status" value="1"/>
</dbReference>
<accession>A0A934R5G4</accession>
<dbReference type="Pfam" id="PF02518">
    <property type="entry name" value="HATPase_c"/>
    <property type="match status" value="1"/>
</dbReference>
<comment type="similarity">
    <text evidence="2">In the N-terminal section; belongs to the phytochrome family.</text>
</comment>
<comment type="catalytic activity">
    <reaction evidence="1">
        <text>ATP + protein L-histidine = ADP + protein N-phospho-L-histidine.</text>
        <dbReference type="EC" id="2.7.13.3"/>
    </reaction>
</comment>
<dbReference type="GO" id="GO:0006355">
    <property type="term" value="P:regulation of DNA-templated transcription"/>
    <property type="evidence" value="ECO:0007669"/>
    <property type="project" value="InterPro"/>
</dbReference>
<dbReference type="SUPFAM" id="SSF55781">
    <property type="entry name" value="GAF domain-like"/>
    <property type="match status" value="2"/>
</dbReference>
<dbReference type="Gene3D" id="3.30.565.10">
    <property type="entry name" value="Histidine kinase-like ATPase, C-terminal domain"/>
    <property type="match status" value="1"/>
</dbReference>
<comment type="subunit">
    <text evidence="3">Homodimer.</text>
</comment>
<gene>
    <name evidence="15" type="ORF">JIN81_01395</name>
</gene>
<dbReference type="Pfam" id="PF01590">
    <property type="entry name" value="GAF"/>
    <property type="match status" value="1"/>
</dbReference>
<dbReference type="PANTHER" id="PTHR42878">
    <property type="entry name" value="TWO-COMPONENT HISTIDINE KINASE"/>
    <property type="match status" value="1"/>
</dbReference>
<dbReference type="Gene3D" id="3.30.450.40">
    <property type="match status" value="1"/>
</dbReference>
<keyword evidence="7" id="KW-0808">Transferase</keyword>
<proteinExistence type="inferred from homology"/>
<dbReference type="GO" id="GO:0030295">
    <property type="term" value="F:protein kinase activator activity"/>
    <property type="evidence" value="ECO:0007669"/>
    <property type="project" value="TreeGrafter"/>
</dbReference>
<dbReference type="EMBL" id="JAENII010000001">
    <property type="protein sequence ID" value="MBK1825659.1"/>
    <property type="molecule type" value="Genomic_DNA"/>
</dbReference>
<dbReference type="InterPro" id="IPR036890">
    <property type="entry name" value="HATPase_C_sf"/>
</dbReference>
<keyword evidence="6" id="KW-0716">Sensory transduction</keyword>
<evidence type="ECO:0000256" key="9">
    <source>
        <dbReference type="ARBA" id="ARBA00022991"/>
    </source>
</evidence>
<dbReference type="InterPro" id="IPR005467">
    <property type="entry name" value="His_kinase_dom"/>
</dbReference>
<dbReference type="InterPro" id="IPR050351">
    <property type="entry name" value="BphY/WalK/GraS-like"/>
</dbReference>
<evidence type="ECO:0000313" key="16">
    <source>
        <dbReference type="Proteomes" id="UP000658278"/>
    </source>
</evidence>
<dbReference type="SUPFAM" id="SSF55785">
    <property type="entry name" value="PYP-like sensor domain (PAS domain)"/>
    <property type="match status" value="1"/>
</dbReference>
<dbReference type="PROSITE" id="PS50046">
    <property type="entry name" value="PHYTOCHROME_2"/>
    <property type="match status" value="1"/>
</dbReference>
<keyword evidence="11" id="KW-0675">Receptor</keyword>
<dbReference type="GO" id="GO:0007234">
    <property type="term" value="P:osmosensory signaling via phosphorelay pathway"/>
    <property type="evidence" value="ECO:0007669"/>
    <property type="project" value="TreeGrafter"/>
</dbReference>
<evidence type="ECO:0000313" key="15">
    <source>
        <dbReference type="EMBL" id="MBK1825659.1"/>
    </source>
</evidence>
<dbReference type="SMART" id="SM00065">
    <property type="entry name" value="GAF"/>
    <property type="match status" value="1"/>
</dbReference>
<evidence type="ECO:0000259" key="12">
    <source>
        <dbReference type="PROSITE" id="PS50046"/>
    </source>
</evidence>
<dbReference type="SMART" id="SM00091">
    <property type="entry name" value="PAS"/>
    <property type="match status" value="1"/>
</dbReference>
<dbReference type="PROSITE" id="PS50109">
    <property type="entry name" value="HIS_KIN"/>
    <property type="match status" value="1"/>
</dbReference>
<keyword evidence="16" id="KW-1185">Reference proteome</keyword>
<dbReference type="InterPro" id="IPR003018">
    <property type="entry name" value="GAF"/>
</dbReference>
<evidence type="ECO:0000259" key="13">
    <source>
        <dbReference type="PROSITE" id="PS50109"/>
    </source>
</evidence>
<dbReference type="InterPro" id="IPR013654">
    <property type="entry name" value="PAS_2"/>
</dbReference>
<dbReference type="GO" id="GO:0000155">
    <property type="term" value="F:phosphorelay sensor kinase activity"/>
    <property type="evidence" value="ECO:0007669"/>
    <property type="project" value="InterPro"/>
</dbReference>
<dbReference type="InterPro" id="IPR035965">
    <property type="entry name" value="PAS-like_dom_sf"/>
</dbReference>
<dbReference type="PROSITE" id="PS50112">
    <property type="entry name" value="PAS"/>
    <property type="match status" value="1"/>
</dbReference>
<dbReference type="AlphaFoldDB" id="A0A934R5G4"/>
<dbReference type="RefSeq" id="WP_200275531.1">
    <property type="nucleotide sequence ID" value="NZ_JAENII010000001.1"/>
</dbReference>
<keyword evidence="8" id="KW-0418">Kinase</keyword>
<keyword evidence="9" id="KW-0157">Chromophore</keyword>
<dbReference type="InterPro" id="IPR016132">
    <property type="entry name" value="Phyto_chromo_attachment"/>
</dbReference>
<dbReference type="EC" id="2.7.13.3" evidence="4"/>
<dbReference type="GO" id="GO:0009881">
    <property type="term" value="F:photoreceptor activity"/>
    <property type="evidence" value="ECO:0007669"/>
    <property type="project" value="UniProtKB-KW"/>
</dbReference>
<name>A0A934R5G4_9BACT</name>